<dbReference type="GO" id="GO:0071424">
    <property type="term" value="F:rRNA (cytosine-N4-)-methyltransferase activity"/>
    <property type="evidence" value="ECO:0007669"/>
    <property type="project" value="UniProtKB-UniRule"/>
</dbReference>
<sequence>MVHKPVLVNEVIEYLSLEPGNKVIDATLDGGGHALAILEKFKDIKILGIEWDPELFKNLKITDSRLIKINDSYVNLKKVVKDYKFEPDGILFDLGLSSWHYEESGRGFSFKKNETLDMRFNQEIQTESALDIVNKSSEEELRELISSLGEEQFAGNIAKNIVRIRREKPIVMTGELVSVINQSVPDWYKHRKIHFATKTFQALRVSVNDELVNIRKGLMAAIEVLKPKGRLAMIAFQGLENKVAKEIFREKKKNGVIEFVVKGAVKPSWEEQKSNPRARSAKMKVIQKI</sequence>
<name>A0A1F8EF76_9BACT</name>
<feature type="binding site" evidence="6">
    <location>
        <position position="73"/>
    </location>
    <ligand>
        <name>S-adenosyl-L-methionine</name>
        <dbReference type="ChEBI" id="CHEBI:59789"/>
    </ligand>
</feature>
<dbReference type="PIRSF" id="PIRSF004486">
    <property type="entry name" value="MraW"/>
    <property type="match status" value="1"/>
</dbReference>
<proteinExistence type="inferred from homology"/>
<evidence type="ECO:0000256" key="1">
    <source>
        <dbReference type="ARBA" id="ARBA00010396"/>
    </source>
</evidence>
<dbReference type="STRING" id="1802661.A2649_00580"/>
<dbReference type="PANTHER" id="PTHR11265:SF0">
    <property type="entry name" value="12S RRNA N4-METHYLCYTIDINE METHYLTRANSFERASE"/>
    <property type="match status" value="1"/>
</dbReference>
<dbReference type="GO" id="GO:0005737">
    <property type="term" value="C:cytoplasm"/>
    <property type="evidence" value="ECO:0007669"/>
    <property type="project" value="UniProtKB-SubCell"/>
</dbReference>
<organism evidence="7 8">
    <name type="scientific">Candidatus Yanofskybacteria bacterium RIFCSPHIGHO2_01_FULL_41_26</name>
    <dbReference type="NCBI Taxonomy" id="1802661"/>
    <lineage>
        <taxon>Bacteria</taxon>
        <taxon>Candidatus Yanofskyibacteriota</taxon>
    </lineage>
</organism>
<dbReference type="Gene3D" id="1.10.150.170">
    <property type="entry name" value="Putative methyltransferase TM0872, insert domain"/>
    <property type="match status" value="1"/>
</dbReference>
<keyword evidence="5 6" id="KW-0949">S-adenosyl-L-methionine</keyword>
<dbReference type="Proteomes" id="UP000176893">
    <property type="component" value="Unassembled WGS sequence"/>
</dbReference>
<dbReference type="Pfam" id="PF01795">
    <property type="entry name" value="Methyltransf_5"/>
    <property type="match status" value="1"/>
</dbReference>
<evidence type="ECO:0000256" key="5">
    <source>
        <dbReference type="ARBA" id="ARBA00022691"/>
    </source>
</evidence>
<dbReference type="PANTHER" id="PTHR11265">
    <property type="entry name" value="S-ADENOSYL-METHYLTRANSFERASE MRAW"/>
    <property type="match status" value="1"/>
</dbReference>
<dbReference type="GO" id="GO:0070475">
    <property type="term" value="P:rRNA base methylation"/>
    <property type="evidence" value="ECO:0007669"/>
    <property type="project" value="UniProtKB-UniRule"/>
</dbReference>
<comment type="catalytic activity">
    <reaction evidence="6">
        <text>cytidine(1402) in 16S rRNA + S-adenosyl-L-methionine = N(4)-methylcytidine(1402) in 16S rRNA + S-adenosyl-L-homocysteine + H(+)</text>
        <dbReference type="Rhea" id="RHEA:42928"/>
        <dbReference type="Rhea" id="RHEA-COMP:10286"/>
        <dbReference type="Rhea" id="RHEA-COMP:10287"/>
        <dbReference type="ChEBI" id="CHEBI:15378"/>
        <dbReference type="ChEBI" id="CHEBI:57856"/>
        <dbReference type="ChEBI" id="CHEBI:59789"/>
        <dbReference type="ChEBI" id="CHEBI:74506"/>
        <dbReference type="ChEBI" id="CHEBI:82748"/>
        <dbReference type="EC" id="2.1.1.199"/>
    </reaction>
</comment>
<dbReference type="InterPro" id="IPR029063">
    <property type="entry name" value="SAM-dependent_MTases_sf"/>
</dbReference>
<dbReference type="SUPFAM" id="SSF81799">
    <property type="entry name" value="Putative methyltransferase TM0872, insert domain"/>
    <property type="match status" value="1"/>
</dbReference>
<evidence type="ECO:0000256" key="2">
    <source>
        <dbReference type="ARBA" id="ARBA00022552"/>
    </source>
</evidence>
<evidence type="ECO:0000313" key="8">
    <source>
        <dbReference type="Proteomes" id="UP000176893"/>
    </source>
</evidence>
<keyword evidence="4 6" id="KW-0808">Transferase</keyword>
<protein>
    <recommendedName>
        <fullName evidence="6">Ribosomal RNA small subunit methyltransferase H</fullName>
        <ecNumber evidence="6">2.1.1.199</ecNumber>
    </recommendedName>
    <alternativeName>
        <fullName evidence="6">16S rRNA m(4)C1402 methyltransferase</fullName>
    </alternativeName>
    <alternativeName>
        <fullName evidence="6">rRNA (cytosine-N(4)-)-methyltransferase RsmH</fullName>
    </alternativeName>
</protein>
<feature type="binding site" evidence="6">
    <location>
        <position position="93"/>
    </location>
    <ligand>
        <name>S-adenosyl-L-methionine</name>
        <dbReference type="ChEBI" id="CHEBI:59789"/>
    </ligand>
</feature>
<comment type="function">
    <text evidence="6">Specifically methylates the N4 position of cytidine in position 1402 (C1402) of 16S rRNA.</text>
</comment>
<reference evidence="7 8" key="1">
    <citation type="journal article" date="2016" name="Nat. Commun.">
        <title>Thousands of microbial genomes shed light on interconnected biogeochemical processes in an aquifer system.</title>
        <authorList>
            <person name="Anantharaman K."/>
            <person name="Brown C.T."/>
            <person name="Hug L.A."/>
            <person name="Sharon I."/>
            <person name="Castelle C.J."/>
            <person name="Probst A.J."/>
            <person name="Thomas B.C."/>
            <person name="Singh A."/>
            <person name="Wilkins M.J."/>
            <person name="Karaoz U."/>
            <person name="Brodie E.L."/>
            <person name="Williams K.H."/>
            <person name="Hubbard S.S."/>
            <person name="Banfield J.F."/>
        </authorList>
    </citation>
    <scope>NUCLEOTIDE SEQUENCE [LARGE SCALE GENOMIC DNA]</scope>
</reference>
<keyword evidence="3 6" id="KW-0489">Methyltransferase</keyword>
<evidence type="ECO:0000313" key="7">
    <source>
        <dbReference type="EMBL" id="OGM98645.1"/>
    </source>
</evidence>
<dbReference type="HAMAP" id="MF_01007">
    <property type="entry name" value="16SrRNA_methyltr_H"/>
    <property type="match status" value="1"/>
</dbReference>
<gene>
    <name evidence="6" type="primary">rsmH</name>
    <name evidence="7" type="ORF">A2649_00580</name>
</gene>
<comment type="subcellular location">
    <subcellularLocation>
        <location evidence="6">Cytoplasm</location>
    </subcellularLocation>
</comment>
<evidence type="ECO:0000256" key="6">
    <source>
        <dbReference type="HAMAP-Rule" id="MF_01007"/>
    </source>
</evidence>
<feature type="binding site" evidence="6">
    <location>
        <position position="100"/>
    </location>
    <ligand>
        <name>S-adenosyl-L-methionine</name>
        <dbReference type="ChEBI" id="CHEBI:59789"/>
    </ligand>
</feature>
<keyword evidence="2 6" id="KW-0698">rRNA processing</keyword>
<dbReference type="Gene3D" id="3.40.50.150">
    <property type="entry name" value="Vaccinia Virus protein VP39"/>
    <property type="match status" value="1"/>
</dbReference>
<dbReference type="InterPro" id="IPR002903">
    <property type="entry name" value="RsmH"/>
</dbReference>
<comment type="similarity">
    <text evidence="1 6">Belongs to the methyltransferase superfamily. RsmH family.</text>
</comment>
<dbReference type="SUPFAM" id="SSF53335">
    <property type="entry name" value="S-adenosyl-L-methionine-dependent methyltransferases"/>
    <property type="match status" value="1"/>
</dbReference>
<keyword evidence="6" id="KW-0963">Cytoplasm</keyword>
<feature type="binding site" evidence="6">
    <location>
        <position position="50"/>
    </location>
    <ligand>
        <name>S-adenosyl-L-methionine</name>
        <dbReference type="ChEBI" id="CHEBI:59789"/>
    </ligand>
</feature>
<dbReference type="InterPro" id="IPR023397">
    <property type="entry name" value="SAM-dep_MeTrfase_MraW_recog"/>
</dbReference>
<comment type="caution">
    <text evidence="7">The sequence shown here is derived from an EMBL/GenBank/DDBJ whole genome shotgun (WGS) entry which is preliminary data.</text>
</comment>
<feature type="binding site" evidence="6">
    <location>
        <begin position="31"/>
        <end position="33"/>
    </location>
    <ligand>
        <name>S-adenosyl-L-methionine</name>
        <dbReference type="ChEBI" id="CHEBI:59789"/>
    </ligand>
</feature>
<evidence type="ECO:0000256" key="4">
    <source>
        <dbReference type="ARBA" id="ARBA00022679"/>
    </source>
</evidence>
<dbReference type="EC" id="2.1.1.199" evidence="6"/>
<accession>A0A1F8EF76</accession>
<dbReference type="NCBIfam" id="TIGR00006">
    <property type="entry name" value="16S rRNA (cytosine(1402)-N(4))-methyltransferase RsmH"/>
    <property type="match status" value="1"/>
</dbReference>
<dbReference type="EMBL" id="MGJB01000011">
    <property type="protein sequence ID" value="OGM98645.1"/>
    <property type="molecule type" value="Genomic_DNA"/>
</dbReference>
<evidence type="ECO:0000256" key="3">
    <source>
        <dbReference type="ARBA" id="ARBA00022603"/>
    </source>
</evidence>
<dbReference type="AlphaFoldDB" id="A0A1F8EF76"/>